<dbReference type="AlphaFoldDB" id="A0A4S4K571"/>
<gene>
    <name evidence="1" type="ORF">AJ85_16100</name>
</gene>
<reference evidence="1 2" key="1">
    <citation type="submission" date="2014-01" db="EMBL/GenBank/DDBJ databases">
        <title>Draft genome sequencing of Bacillus alcalophilus CGMCC 1.3604.</title>
        <authorList>
            <person name="Yang J."/>
            <person name="Diao L."/>
            <person name="Yang S."/>
        </authorList>
    </citation>
    <scope>NUCLEOTIDE SEQUENCE [LARGE SCALE GENOMIC DNA]</scope>
    <source>
        <strain evidence="1 2">CGMCC 1.3604</strain>
    </source>
</reference>
<dbReference type="EMBL" id="JALP01000015">
    <property type="protein sequence ID" value="THG92197.1"/>
    <property type="molecule type" value="Genomic_DNA"/>
</dbReference>
<dbReference type="SUPFAM" id="SSF50475">
    <property type="entry name" value="FMN-binding split barrel"/>
    <property type="match status" value="1"/>
</dbReference>
<evidence type="ECO:0000313" key="1">
    <source>
        <dbReference type="EMBL" id="THG92197.1"/>
    </source>
</evidence>
<sequence length="58" mass="6701">MHTSEIKKEILNILDKDKIGTLATVVNNKPQSRFMSFYHDQFTLYTPTDLDTLELLAT</sequence>
<accession>A0A4S4K571</accession>
<proteinExistence type="predicted"/>
<dbReference type="InterPro" id="IPR012349">
    <property type="entry name" value="Split_barrel_FMN-bd"/>
</dbReference>
<name>A0A4S4K571_ALKAL</name>
<comment type="caution">
    <text evidence="1">The sequence shown here is derived from an EMBL/GenBank/DDBJ whole genome shotgun (WGS) entry which is preliminary data.</text>
</comment>
<organism evidence="1 2">
    <name type="scientific">Alkalihalobacillus alcalophilus ATCC 27647 = CGMCC 1.3604</name>
    <dbReference type="NCBI Taxonomy" id="1218173"/>
    <lineage>
        <taxon>Bacteria</taxon>
        <taxon>Bacillati</taxon>
        <taxon>Bacillota</taxon>
        <taxon>Bacilli</taxon>
        <taxon>Bacillales</taxon>
        <taxon>Bacillaceae</taxon>
        <taxon>Alkalihalobacillus</taxon>
    </lineage>
</organism>
<protein>
    <submittedName>
        <fullName evidence="1">Uncharacterized protein</fullName>
    </submittedName>
</protein>
<dbReference type="Gene3D" id="2.30.110.10">
    <property type="entry name" value="Electron Transport, Fmn-binding Protein, Chain A"/>
    <property type="match status" value="1"/>
</dbReference>
<evidence type="ECO:0000313" key="2">
    <source>
        <dbReference type="Proteomes" id="UP000297014"/>
    </source>
</evidence>
<dbReference type="Proteomes" id="UP000297014">
    <property type="component" value="Unassembled WGS sequence"/>
</dbReference>
<dbReference type="RefSeq" id="WP_004428820.1">
    <property type="nucleotide sequence ID" value="NZ_ALPT02000021.1"/>
</dbReference>